<dbReference type="Pfam" id="PF01170">
    <property type="entry name" value="UPF0020"/>
    <property type="match status" value="1"/>
</dbReference>
<keyword evidence="1 6" id="KW-0489">Methyltransferase</keyword>
<feature type="domain" description="THUMP" evidence="4">
    <location>
        <begin position="72"/>
        <end position="158"/>
    </location>
</feature>
<dbReference type="GO" id="GO:0003723">
    <property type="term" value="F:RNA binding"/>
    <property type="evidence" value="ECO:0007669"/>
    <property type="project" value="InterPro"/>
</dbReference>
<dbReference type="AlphaFoldDB" id="A0A9D1NBF0"/>
<keyword evidence="2" id="KW-0808">Transferase</keyword>
<dbReference type="Gene3D" id="3.30.2130.30">
    <property type="match status" value="1"/>
</dbReference>
<dbReference type="InterPro" id="IPR029063">
    <property type="entry name" value="SAM-dependent_MTases_sf"/>
</dbReference>
<dbReference type="Gene3D" id="3.40.50.150">
    <property type="entry name" value="Vaccinia Virus protein VP39"/>
    <property type="match status" value="1"/>
</dbReference>
<dbReference type="EMBL" id="DVOE01000093">
    <property type="protein sequence ID" value="HIU99432.1"/>
    <property type="molecule type" value="Genomic_DNA"/>
</dbReference>
<evidence type="ECO:0000313" key="7">
    <source>
        <dbReference type="Proteomes" id="UP000886857"/>
    </source>
</evidence>
<dbReference type="Proteomes" id="UP000886857">
    <property type="component" value="Unassembled WGS sequence"/>
</dbReference>
<dbReference type="Pfam" id="PF22020">
    <property type="entry name" value="RlmL_1st"/>
    <property type="match status" value="1"/>
</dbReference>
<protein>
    <submittedName>
        <fullName evidence="6">Class I SAM-dependent RNA methyltransferase</fullName>
    </submittedName>
</protein>
<evidence type="ECO:0000259" key="5">
    <source>
        <dbReference type="Pfam" id="PF22020"/>
    </source>
</evidence>
<evidence type="ECO:0000259" key="4">
    <source>
        <dbReference type="Pfam" id="PF02926"/>
    </source>
</evidence>
<accession>A0A9D1NBF0</accession>
<name>A0A9D1NBF0_9FIRM</name>
<feature type="domain" description="Ribosomal RNA large subunit methyltransferase K/L-like methyltransferase" evidence="3">
    <location>
        <begin position="167"/>
        <end position="370"/>
    </location>
</feature>
<gene>
    <name evidence="6" type="ORF">IAC73_06285</name>
</gene>
<evidence type="ECO:0000256" key="2">
    <source>
        <dbReference type="ARBA" id="ARBA00022679"/>
    </source>
</evidence>
<comment type="caution">
    <text evidence="6">The sequence shown here is derived from an EMBL/GenBank/DDBJ whole genome shotgun (WGS) entry which is preliminary data.</text>
</comment>
<dbReference type="GO" id="GO:0070043">
    <property type="term" value="F:rRNA (guanine-N7-)-methyltransferase activity"/>
    <property type="evidence" value="ECO:0007669"/>
    <property type="project" value="TreeGrafter"/>
</dbReference>
<dbReference type="InterPro" id="IPR004114">
    <property type="entry name" value="THUMP_dom"/>
</dbReference>
<reference evidence="6" key="1">
    <citation type="submission" date="2020-10" db="EMBL/GenBank/DDBJ databases">
        <authorList>
            <person name="Gilroy R."/>
        </authorList>
    </citation>
    <scope>NUCLEOTIDE SEQUENCE</scope>
    <source>
        <strain evidence="6">10406</strain>
    </source>
</reference>
<proteinExistence type="predicted"/>
<dbReference type="InterPro" id="IPR000241">
    <property type="entry name" value="RlmKL-like_Mtase"/>
</dbReference>
<dbReference type="CDD" id="cd11715">
    <property type="entry name" value="THUMP_AdoMetMT"/>
    <property type="match status" value="1"/>
</dbReference>
<evidence type="ECO:0000313" key="6">
    <source>
        <dbReference type="EMBL" id="HIU99432.1"/>
    </source>
</evidence>
<dbReference type="SUPFAM" id="SSF53335">
    <property type="entry name" value="S-adenosyl-L-methionine-dependent methyltransferases"/>
    <property type="match status" value="1"/>
</dbReference>
<dbReference type="Pfam" id="PF02926">
    <property type="entry name" value="THUMP"/>
    <property type="match status" value="1"/>
</dbReference>
<organism evidence="6 7">
    <name type="scientific">Candidatus Limadaptatus stercoripullorum</name>
    <dbReference type="NCBI Taxonomy" id="2840846"/>
    <lineage>
        <taxon>Bacteria</taxon>
        <taxon>Bacillati</taxon>
        <taxon>Bacillota</taxon>
        <taxon>Clostridia</taxon>
        <taxon>Eubacteriales</taxon>
        <taxon>Candidatus Limadaptatus</taxon>
    </lineage>
</organism>
<evidence type="ECO:0000259" key="3">
    <source>
        <dbReference type="Pfam" id="PF01170"/>
    </source>
</evidence>
<feature type="domain" description="RlmL ferredoxin-like" evidence="5">
    <location>
        <begin position="12"/>
        <end position="63"/>
    </location>
</feature>
<evidence type="ECO:0000256" key="1">
    <source>
        <dbReference type="ARBA" id="ARBA00022603"/>
    </source>
</evidence>
<dbReference type="PANTHER" id="PTHR47313:SF1">
    <property type="entry name" value="RIBOSOMAL RNA LARGE SUBUNIT METHYLTRANSFERASE K_L"/>
    <property type="match status" value="1"/>
</dbReference>
<dbReference type="InterPro" id="IPR054170">
    <property type="entry name" value="RlmL_1st"/>
</dbReference>
<dbReference type="PANTHER" id="PTHR47313">
    <property type="entry name" value="RIBOSOMAL RNA LARGE SUBUNIT METHYLTRANSFERASE K/L"/>
    <property type="match status" value="1"/>
</dbReference>
<reference evidence="6" key="2">
    <citation type="journal article" date="2021" name="PeerJ">
        <title>Extensive microbial diversity within the chicken gut microbiome revealed by metagenomics and culture.</title>
        <authorList>
            <person name="Gilroy R."/>
            <person name="Ravi A."/>
            <person name="Getino M."/>
            <person name="Pursley I."/>
            <person name="Horton D.L."/>
            <person name="Alikhan N.F."/>
            <person name="Baker D."/>
            <person name="Gharbi K."/>
            <person name="Hall N."/>
            <person name="Watson M."/>
            <person name="Adriaenssens E.M."/>
            <person name="Foster-Nyarko E."/>
            <person name="Jarju S."/>
            <person name="Secka A."/>
            <person name="Antonio M."/>
            <person name="Oren A."/>
            <person name="Chaudhuri R.R."/>
            <person name="La Ragione R."/>
            <person name="Hildebrand F."/>
            <person name="Pallen M.J."/>
        </authorList>
    </citation>
    <scope>NUCLEOTIDE SEQUENCE</scope>
    <source>
        <strain evidence="6">10406</strain>
    </source>
</reference>
<sequence>MSFFDGRFFIEAAAASGTEAALKRELVALGYEPSGAEYGRIRFQGDMRDAARANVFLRTAGRVRIELARFPARSFDELYDGVRALPWRDIMGAHAALTVTARSIHSTLFSLSDIQRVTKKAAADSLAAAYGLRTLPEDGVRYSVEAGIADDVLTLALDTSGEGLHKRGYRTLVGAAPIRETLAASIIAMSFWRPDRAFADPFTGSGTFPIEAAMIAAGMAPGENRHFAFERFEFAPPVLRDVLEEARAGHVPSPKADIVASDISADAIKMARLHAKKAGVDGLIRFSVADAADFVSDRSHGVLFANPPYGERLMGRRELEEMCRGFGRAFSALDEWSAFVITSMRSFEKYFGRKADKKRTLYNSEIECSLLRFPGAPPAKEDKK</sequence>
<dbReference type="GO" id="GO:0008990">
    <property type="term" value="F:rRNA (guanine-N2-)-methyltransferase activity"/>
    <property type="evidence" value="ECO:0007669"/>
    <property type="project" value="TreeGrafter"/>
</dbReference>